<dbReference type="EMBL" id="JWHL01000001">
    <property type="protein sequence ID" value="MBR1368009.1"/>
    <property type="molecule type" value="Genomic_DNA"/>
</dbReference>
<dbReference type="Gene3D" id="3.90.320.10">
    <property type="match status" value="1"/>
</dbReference>
<name>A0A8J7W4C4_9EURY</name>
<sequence length="232" mass="26262">MLPPSSARRPEFIPISTLVRASACPVRVYLERHDPIQEPYEYTVAKQVGYHLGGNLDVDTIWREITLVRPDISVTMQGYLRGCISACAGLPWRPPRTIDLTITNRRYAVSGRIDWFFDTEPKIGILRATRAPDHGVWRQDRLRAAGYLLAAEELDGETVSEVQIAYLPSGIVRRVIPNASDRRTLLSALKSVEAIYRGETPRSPPNAPCDRCGKKDLCNKEPPTLFERFFKR</sequence>
<organism evidence="1 2">
    <name type="scientific">Methanocalculus chunghsingensis</name>
    <dbReference type="NCBI Taxonomy" id="156457"/>
    <lineage>
        <taxon>Archaea</taxon>
        <taxon>Methanobacteriati</taxon>
        <taxon>Methanobacteriota</taxon>
        <taxon>Stenosarchaea group</taxon>
        <taxon>Methanomicrobia</taxon>
        <taxon>Methanomicrobiales</taxon>
        <taxon>Methanocalculaceae</taxon>
        <taxon>Methanocalculus</taxon>
    </lineage>
</organism>
<accession>A0A8J7W4C4</accession>
<protein>
    <recommendedName>
        <fullName evidence="3">DUF83 domain-containing protein</fullName>
    </recommendedName>
</protein>
<dbReference type="AlphaFoldDB" id="A0A8J7W4C4"/>
<comment type="caution">
    <text evidence="1">The sequence shown here is derived from an EMBL/GenBank/DDBJ whole genome shotgun (WGS) entry which is preliminary data.</text>
</comment>
<dbReference type="OrthoDB" id="26676at2157"/>
<dbReference type="RefSeq" id="WP_211529609.1">
    <property type="nucleotide sequence ID" value="NZ_JWHL01000001.1"/>
</dbReference>
<keyword evidence="2" id="KW-1185">Reference proteome</keyword>
<evidence type="ECO:0008006" key="3">
    <source>
        <dbReference type="Google" id="ProtNLM"/>
    </source>
</evidence>
<proteinExistence type="predicted"/>
<gene>
    <name evidence="1" type="ORF">RJ53_00275</name>
</gene>
<dbReference type="Proteomes" id="UP000730161">
    <property type="component" value="Unassembled WGS sequence"/>
</dbReference>
<evidence type="ECO:0000313" key="1">
    <source>
        <dbReference type="EMBL" id="MBR1368009.1"/>
    </source>
</evidence>
<reference evidence="1" key="1">
    <citation type="submission" date="2014-12" db="EMBL/GenBank/DDBJ databases">
        <authorList>
            <person name="Huang H.-H."/>
            <person name="Chen S.-C."/>
            <person name="Lai M.-C."/>
        </authorList>
    </citation>
    <scope>NUCLEOTIDE SEQUENCE</scope>
    <source>
        <strain evidence="1">K1F9705b</strain>
    </source>
</reference>
<evidence type="ECO:0000313" key="2">
    <source>
        <dbReference type="Proteomes" id="UP000730161"/>
    </source>
</evidence>
<dbReference type="InterPro" id="IPR011604">
    <property type="entry name" value="PDDEXK-like_dom_sf"/>
</dbReference>